<dbReference type="Proteomes" id="UP000234752">
    <property type="component" value="Chromosome eg_1"/>
</dbReference>
<name>A0A2K9NDW5_9PROT</name>
<dbReference type="InterPro" id="IPR024535">
    <property type="entry name" value="RHGA/B-epi-like_pectate_lyase"/>
</dbReference>
<feature type="domain" description="Rhamnogalacturonase A/B/Epimerase-like pectate lyase" evidence="1">
    <location>
        <begin position="42"/>
        <end position="277"/>
    </location>
</feature>
<feature type="domain" description="Rhamnogalacturonase A/B/Epimerase-like pectate lyase" evidence="1">
    <location>
        <begin position="362"/>
        <end position="441"/>
    </location>
</feature>
<sequence length="636" mass="67273">MIMNDITGRWPWHKFVLPLLLCLLLPAVQARADIYPTDSSALNVRDFGAVGDGQTDDTAAFLAALAASGGDTGASFWQDRLVFVPDGTYRITAPLLKRYADGRFASGFVLIGQSEAGTVLKLPDNAPGYGDPQRPQPVILTSSKLYRSGATEGGKDYPGRGEGNDAYMNFVENMTIDVGSGNQGAIAIDYLGNNSGAIRHVTLRAEAGSGAVGLSMTRKWPGPTLIQHLTIQGFATGIATAQTEYGLTFEHVNLSKQTDTAITNSQNALTFRNLRIDGPLGRIINAGDKAFLAIEGGTAPGGSVADLIRNDGFVTLRDLSIGGTVQSGVLQGRSNWQATPPPAGRTAWADPPPVPVVPEGQWVNVATYGATGDPAQDATQALRQAFASGAAVVYLPNGTYAVNDSVDIPASLQRIVGMNSTIRVINRRPAFARTNGMFRAATAGPPLFIERLAFDNTGLGEQVGVELSGGREIVMRDIVSAGTTMLDRRATGGRAFLDNMCCGLLRITGPQPVFARQFDSEGTTTRIINRGSPLAILGLKTEGVCTVLDNREGARTDIFGGLVYVVRDGAPATVPTFINTGSSLSASFVEESLRSGSRYQIYVGRAAGDTTPPVPVTDFPERGFGRFVPDLRDGTP</sequence>
<reference evidence="2 3" key="1">
    <citation type="submission" date="2017-12" db="EMBL/GenBank/DDBJ databases">
        <title>Genomes of bacteria within cyanobacterial aggregates.</title>
        <authorList>
            <person name="Cai H."/>
        </authorList>
    </citation>
    <scope>NUCLEOTIDE SEQUENCE [LARGE SCALE GENOMIC DNA]</scope>
    <source>
        <strain evidence="2 3">TH16</strain>
    </source>
</reference>
<dbReference type="Pfam" id="PF12708">
    <property type="entry name" value="Pect-lyase_RHGA_epim"/>
    <property type="match status" value="2"/>
</dbReference>
<dbReference type="InterPro" id="IPR011050">
    <property type="entry name" value="Pectin_lyase_fold/virulence"/>
</dbReference>
<proteinExistence type="predicted"/>
<evidence type="ECO:0000259" key="1">
    <source>
        <dbReference type="Pfam" id="PF12708"/>
    </source>
</evidence>
<dbReference type="RefSeq" id="WP_102112894.1">
    <property type="nucleotide sequence ID" value="NZ_CP025611.1"/>
</dbReference>
<protein>
    <recommendedName>
        <fullName evidence="1">Rhamnogalacturonase A/B/Epimerase-like pectate lyase domain-containing protein</fullName>
    </recommendedName>
</protein>
<organism evidence="2 3">
    <name type="scientific">Niveispirillum cyanobacteriorum</name>
    <dbReference type="NCBI Taxonomy" id="1612173"/>
    <lineage>
        <taxon>Bacteria</taxon>
        <taxon>Pseudomonadati</taxon>
        <taxon>Pseudomonadota</taxon>
        <taxon>Alphaproteobacteria</taxon>
        <taxon>Rhodospirillales</taxon>
        <taxon>Azospirillaceae</taxon>
        <taxon>Niveispirillum</taxon>
    </lineage>
</organism>
<dbReference type="KEGG" id="ncb:C0V82_14350"/>
<evidence type="ECO:0000313" key="3">
    <source>
        <dbReference type="Proteomes" id="UP000234752"/>
    </source>
</evidence>
<dbReference type="AlphaFoldDB" id="A0A2K9NDW5"/>
<evidence type="ECO:0000313" key="2">
    <source>
        <dbReference type="EMBL" id="AUN31287.1"/>
    </source>
</evidence>
<dbReference type="InterPro" id="IPR012334">
    <property type="entry name" value="Pectin_lyas_fold"/>
</dbReference>
<accession>A0A2K9NDW5</accession>
<dbReference type="EMBL" id="CP025611">
    <property type="protein sequence ID" value="AUN31287.1"/>
    <property type="molecule type" value="Genomic_DNA"/>
</dbReference>
<gene>
    <name evidence="2" type="ORF">C0V82_14350</name>
</gene>
<dbReference type="Gene3D" id="2.160.20.10">
    <property type="entry name" value="Single-stranded right-handed beta-helix, Pectin lyase-like"/>
    <property type="match status" value="2"/>
</dbReference>
<dbReference type="OrthoDB" id="5461292at2"/>
<keyword evidence="3" id="KW-1185">Reference proteome</keyword>
<dbReference type="SUPFAM" id="SSF51126">
    <property type="entry name" value="Pectin lyase-like"/>
    <property type="match status" value="2"/>
</dbReference>